<dbReference type="InterPro" id="IPR027267">
    <property type="entry name" value="AH/BAR_dom_sf"/>
</dbReference>
<feature type="region of interest" description="Disordered" evidence="5">
    <location>
        <begin position="613"/>
        <end position="644"/>
    </location>
</feature>
<dbReference type="PROSITE" id="PS50003">
    <property type="entry name" value="PH_DOMAIN"/>
    <property type="match status" value="1"/>
</dbReference>
<evidence type="ECO:0000256" key="4">
    <source>
        <dbReference type="ARBA" id="ARBA00023136"/>
    </source>
</evidence>
<evidence type="ECO:0000259" key="6">
    <source>
        <dbReference type="PROSITE" id="PS50003"/>
    </source>
</evidence>
<reference evidence="8" key="1">
    <citation type="submission" date="2022-11" db="EMBL/GenBank/DDBJ databases">
        <authorList>
            <person name="Scott C."/>
            <person name="Bruce N."/>
        </authorList>
    </citation>
    <scope>NUCLEOTIDE SEQUENCE</scope>
</reference>
<dbReference type="SUPFAM" id="SSF103657">
    <property type="entry name" value="BAR/IMD domain-like"/>
    <property type="match status" value="1"/>
</dbReference>
<dbReference type="SMART" id="SM00233">
    <property type="entry name" value="PH"/>
    <property type="match status" value="1"/>
</dbReference>
<protein>
    <recommendedName>
        <fullName evidence="10">Transcription factor SipA3</fullName>
    </recommendedName>
</protein>
<dbReference type="InterPro" id="IPR039463">
    <property type="entry name" value="Sip3/Lam1_BAR"/>
</dbReference>
<dbReference type="PROSITE" id="PS51778">
    <property type="entry name" value="VAST"/>
    <property type="match status" value="1"/>
</dbReference>
<feature type="region of interest" description="Disordered" evidence="5">
    <location>
        <begin position="422"/>
        <end position="502"/>
    </location>
</feature>
<organism evidence="8 9">
    <name type="scientific">Parascedosporium putredinis</name>
    <dbReference type="NCBI Taxonomy" id="1442378"/>
    <lineage>
        <taxon>Eukaryota</taxon>
        <taxon>Fungi</taxon>
        <taxon>Dikarya</taxon>
        <taxon>Ascomycota</taxon>
        <taxon>Pezizomycotina</taxon>
        <taxon>Sordariomycetes</taxon>
        <taxon>Hypocreomycetidae</taxon>
        <taxon>Microascales</taxon>
        <taxon>Microascaceae</taxon>
        <taxon>Parascedosporium</taxon>
    </lineage>
</organism>
<evidence type="ECO:0000256" key="2">
    <source>
        <dbReference type="ARBA" id="ARBA00022692"/>
    </source>
</evidence>
<dbReference type="Proteomes" id="UP000838763">
    <property type="component" value="Unassembled WGS sequence"/>
</dbReference>
<dbReference type="Gene3D" id="2.30.29.30">
    <property type="entry name" value="Pleckstrin-homology domain (PH domain)/Phosphotyrosine-binding domain (PTB)"/>
    <property type="match status" value="1"/>
</dbReference>
<dbReference type="InterPro" id="IPR042067">
    <property type="entry name" value="Sip3_PH"/>
</dbReference>
<evidence type="ECO:0000259" key="7">
    <source>
        <dbReference type="PROSITE" id="PS51778"/>
    </source>
</evidence>
<feature type="domain" description="VASt" evidence="7">
    <location>
        <begin position="864"/>
        <end position="1035"/>
    </location>
</feature>
<evidence type="ECO:0008006" key="10">
    <source>
        <dbReference type="Google" id="ProtNLM"/>
    </source>
</evidence>
<dbReference type="Pfam" id="PF16016">
    <property type="entry name" value="VASt"/>
    <property type="match status" value="1"/>
</dbReference>
<evidence type="ECO:0000313" key="8">
    <source>
        <dbReference type="EMBL" id="CAI4219502.1"/>
    </source>
</evidence>
<dbReference type="CDD" id="cd13280">
    <property type="entry name" value="PH_SIP3"/>
    <property type="match status" value="1"/>
</dbReference>
<evidence type="ECO:0000313" key="9">
    <source>
        <dbReference type="Proteomes" id="UP000838763"/>
    </source>
</evidence>
<evidence type="ECO:0000256" key="5">
    <source>
        <dbReference type="SAM" id="MobiDB-lite"/>
    </source>
</evidence>
<dbReference type="InterPro" id="IPR011993">
    <property type="entry name" value="PH-like_dom_sf"/>
</dbReference>
<evidence type="ECO:0000256" key="3">
    <source>
        <dbReference type="ARBA" id="ARBA00022989"/>
    </source>
</evidence>
<dbReference type="Gene3D" id="1.20.1270.60">
    <property type="entry name" value="Arfaptin homology (AH) domain/BAR domain"/>
    <property type="match status" value="1"/>
</dbReference>
<accession>A0A9P1HA82</accession>
<dbReference type="InterPro" id="IPR004148">
    <property type="entry name" value="BAR_dom"/>
</dbReference>
<feature type="compositionally biased region" description="Basic and acidic residues" evidence="5">
    <location>
        <begin position="486"/>
        <end position="502"/>
    </location>
</feature>
<keyword evidence="4" id="KW-0472">Membrane</keyword>
<dbReference type="PANTHER" id="PTHR14248">
    <property type="entry name" value="CYCLIN Y, ISOFORM A"/>
    <property type="match status" value="1"/>
</dbReference>
<feature type="region of interest" description="Disordered" evidence="5">
    <location>
        <begin position="1052"/>
        <end position="1071"/>
    </location>
</feature>
<dbReference type="SUPFAM" id="SSF50729">
    <property type="entry name" value="PH domain-like"/>
    <property type="match status" value="1"/>
</dbReference>
<dbReference type="Pfam" id="PF16746">
    <property type="entry name" value="BAR_3"/>
    <property type="match status" value="1"/>
</dbReference>
<evidence type="ECO:0000256" key="1">
    <source>
        <dbReference type="ARBA" id="ARBA00004370"/>
    </source>
</evidence>
<feature type="compositionally biased region" description="Low complexity" evidence="5">
    <location>
        <begin position="424"/>
        <end position="453"/>
    </location>
</feature>
<keyword evidence="2" id="KW-0812">Transmembrane</keyword>
<dbReference type="InterPro" id="IPR031968">
    <property type="entry name" value="VASt"/>
</dbReference>
<dbReference type="InterPro" id="IPR001849">
    <property type="entry name" value="PH_domain"/>
</dbReference>
<comment type="caution">
    <text evidence="8">The sequence shown here is derived from an EMBL/GenBank/DDBJ whole genome shotgun (WGS) entry which is preliminary data.</text>
</comment>
<feature type="domain" description="PH" evidence="6">
    <location>
        <begin position="309"/>
        <end position="408"/>
    </location>
</feature>
<dbReference type="GO" id="GO:0016020">
    <property type="term" value="C:membrane"/>
    <property type="evidence" value="ECO:0007669"/>
    <property type="project" value="UniProtKB-SubCell"/>
</dbReference>
<gene>
    <name evidence="8" type="ORF">PPNO1_LOCUS9060</name>
</gene>
<dbReference type="CDD" id="cd07609">
    <property type="entry name" value="BAR_SIP3_fungi"/>
    <property type="match status" value="1"/>
</dbReference>
<dbReference type="OrthoDB" id="10070851at2759"/>
<sequence length="1319" mass="146916">MSQDKAPDLVRAKSTRRSPVIPVSLTEASLDSPTFRTSAVHFADQVDGIERWLEGYLKTTSKLAQDVIALDESISTYLRQLIPTQAVADSVIDHEYTQLVLKRVGDGARDYWTQFQGFARRMDVVAADPIRTFLQSDLKAFKEARRLLDNAQRAFDTTLARYLSMSKTKEPSALREDAFAVFETRKVYLKSSLDYCQLAPKLRYTLDKLLVRISSDLWSSLKQYRCVATNSPKWNTEIDRVKGWCKDMESSENVFKREVHLARREIGEATLLTSKPSRDIEDYSSSTVAFLSSRGPSSANAPKEGEPVISERQGWLFLKIVAGKPVRTAWTRRWFYCRDGIFGWLVQAPHGVLQGDEIGVLLCNAKPVVGEDRRFCFQVKTKSQTMILQAETQAELSDWLEVFEVAKKRAFEASVDKGVPRPPVVRIRPSLSRPRPSPSSRPTSSTPSWPGRTAAAGLALSRPHGKPHAQSAVELRRQWAGTPLHLEPRSRAGEEDGESNREHAARIIQKLDLHRKTTFGATPENTATSSGGAGGIASLISASHSFLPGSGLAPPYLAPPPIPTNLSRLAVTVTAERGLAPDVSRTISAYTSTSADYHRLTDVDARQVAALRRGSSFRSERSGGDAAPAPGPHHPDRRLPERFPPGYPPELKSQHAQFRLLFPNVPMDEKLVLIFRATWMSSGEKGFEGPTLAGNGRIYVTPDNMYFYGHQLGLVVAYSIGLDFIAEVTAHAGQDCDFIVLRLGQDYNDTGLTRITIKTFLEDVRLLHARLNLLVDDLQAEEPMEADEIVTQLICLEREEQERRSPSVDSWEDVGFDDLSGSHHSPRRHFHVERHGARPGFPRHRLRSKVHLPTAPVVYEPEDMQMKVEERHFEVGAKACFHIIFGDKSFIFPKLYFDRNARDIVQGPWTLADEGRMKREFTFKANSVDILGRAKTCDVTDVQTIDVHRDHVTYEVTHVKTAWHLPHSQYFKIVTKVVITHVAKSKCKLAIYIKTDWKKFPSFSKSIVERQALNDAEADAEELAEAATDQVRRLGARSRTKRAIQVYGHVGQESQPTPFTPATHADSAKKPAVQPRTLTEMVYETLRSLAQSAVTSLLMWAFAGLRGLVKVLTAHRVILLVTGLSLLANVLLTSMEGSTWWKERTASRLMGRLGVGPNVMMSKAVYLEDLENVQGPSGANITWAEDGSACFAAFRSINDATSLDIPYQDVGVNLSTASSRSTAQRLRRMRQRLGAYRHDLLVAMRIVNSVEREMLQSEWENWLVDENARCGQLRSVLKAGGTADGAEGAAGGAADGDKRERAKAWVEGTAGAVGRIWGS</sequence>
<keyword evidence="9" id="KW-1185">Reference proteome</keyword>
<name>A0A9P1HA82_9PEZI</name>
<dbReference type="Pfam" id="PF00169">
    <property type="entry name" value="PH"/>
    <property type="match status" value="1"/>
</dbReference>
<dbReference type="EMBL" id="CALLCH030000020">
    <property type="protein sequence ID" value="CAI4219502.1"/>
    <property type="molecule type" value="Genomic_DNA"/>
</dbReference>
<dbReference type="GO" id="GO:0005737">
    <property type="term" value="C:cytoplasm"/>
    <property type="evidence" value="ECO:0007669"/>
    <property type="project" value="InterPro"/>
</dbReference>
<comment type="subcellular location">
    <subcellularLocation>
        <location evidence="1">Membrane</location>
    </subcellularLocation>
</comment>
<proteinExistence type="predicted"/>
<keyword evidence="3" id="KW-1133">Transmembrane helix</keyword>